<evidence type="ECO:0000313" key="1">
    <source>
        <dbReference type="EMBL" id="KZT61489.1"/>
    </source>
</evidence>
<dbReference type="AlphaFoldDB" id="A0A165J7U3"/>
<proteinExistence type="predicted"/>
<name>A0A165J7U3_9BASI</name>
<reference evidence="1 2" key="1">
    <citation type="journal article" date="2016" name="Mol. Biol. Evol.">
        <title>Comparative Genomics of Early-Diverging Mushroom-Forming Fungi Provides Insights into the Origins of Lignocellulose Decay Capabilities.</title>
        <authorList>
            <person name="Nagy L.G."/>
            <person name="Riley R."/>
            <person name="Tritt A."/>
            <person name="Adam C."/>
            <person name="Daum C."/>
            <person name="Floudas D."/>
            <person name="Sun H."/>
            <person name="Yadav J.S."/>
            <person name="Pangilinan J."/>
            <person name="Larsson K.H."/>
            <person name="Matsuura K."/>
            <person name="Barry K."/>
            <person name="Labutti K."/>
            <person name="Kuo R."/>
            <person name="Ohm R.A."/>
            <person name="Bhattacharya S.S."/>
            <person name="Shirouzu T."/>
            <person name="Yoshinaga Y."/>
            <person name="Martin F.M."/>
            <person name="Grigoriev I.V."/>
            <person name="Hibbett D.S."/>
        </authorList>
    </citation>
    <scope>NUCLEOTIDE SEQUENCE [LARGE SCALE GENOMIC DNA]</scope>
    <source>
        <strain evidence="1 2">HHB12733</strain>
    </source>
</reference>
<dbReference type="InParanoid" id="A0A165J7U3"/>
<protein>
    <submittedName>
        <fullName evidence="1">Uncharacterized protein</fullName>
    </submittedName>
</protein>
<dbReference type="Proteomes" id="UP000076842">
    <property type="component" value="Unassembled WGS sequence"/>
</dbReference>
<accession>A0A165J7U3</accession>
<sequence length="151" mass="17455">MEFHVVAISREPFNSFRYKARKEAGLRNSEDAPEGSQVETRKVSQYALVQPTLADYHRLREVYLDEHEMKWTFHYGLQGVIRSIFKNGKVAVLTEMAGFSLASSEGDHREVRKEAQQLLDMADEEVEEAEQWLHDLDQPPTKRCKLLKSSS</sequence>
<keyword evidence="2" id="KW-1185">Reference proteome</keyword>
<evidence type="ECO:0000313" key="2">
    <source>
        <dbReference type="Proteomes" id="UP000076842"/>
    </source>
</evidence>
<organism evidence="1 2">
    <name type="scientific">Calocera cornea HHB12733</name>
    <dbReference type="NCBI Taxonomy" id="1353952"/>
    <lineage>
        <taxon>Eukaryota</taxon>
        <taxon>Fungi</taxon>
        <taxon>Dikarya</taxon>
        <taxon>Basidiomycota</taxon>
        <taxon>Agaricomycotina</taxon>
        <taxon>Dacrymycetes</taxon>
        <taxon>Dacrymycetales</taxon>
        <taxon>Dacrymycetaceae</taxon>
        <taxon>Calocera</taxon>
    </lineage>
</organism>
<gene>
    <name evidence="1" type="ORF">CALCODRAFT_514778</name>
</gene>
<dbReference type="EMBL" id="KV423923">
    <property type="protein sequence ID" value="KZT61489.1"/>
    <property type="molecule type" value="Genomic_DNA"/>
</dbReference>